<dbReference type="Gene3D" id="2.60.120.260">
    <property type="entry name" value="Galactose-binding domain-like"/>
    <property type="match status" value="1"/>
</dbReference>
<evidence type="ECO:0000313" key="3">
    <source>
        <dbReference type="EMBL" id="NSL86278.1"/>
    </source>
</evidence>
<name>A0A9Q5CWL6_9BACT</name>
<dbReference type="Gene3D" id="3.40.50.1110">
    <property type="entry name" value="SGNH hydrolase"/>
    <property type="match status" value="1"/>
</dbReference>
<dbReference type="OrthoDB" id="9796689at2"/>
<keyword evidence="3" id="KW-0378">Hydrolase</keyword>
<dbReference type="InterPro" id="IPR013830">
    <property type="entry name" value="SGNH_hydro"/>
</dbReference>
<dbReference type="SUPFAM" id="SSF52266">
    <property type="entry name" value="SGNH hydrolase"/>
    <property type="match status" value="1"/>
</dbReference>
<dbReference type="Gene3D" id="3.40.50.1820">
    <property type="entry name" value="alpha/beta hydrolase"/>
    <property type="match status" value="1"/>
</dbReference>
<evidence type="ECO:0000259" key="2">
    <source>
        <dbReference type="Pfam" id="PF13472"/>
    </source>
</evidence>
<dbReference type="PANTHER" id="PTHR34407:SF1">
    <property type="entry name" value="SGNH HYDROLASE-TYPE ESTERASE DOMAIN-CONTAINING PROTEIN"/>
    <property type="match status" value="1"/>
</dbReference>
<organism evidence="3 4">
    <name type="scientific">Chitinophaga solisilvae</name>
    <dbReference type="NCBI Taxonomy" id="1233460"/>
    <lineage>
        <taxon>Bacteria</taxon>
        <taxon>Pseudomonadati</taxon>
        <taxon>Bacteroidota</taxon>
        <taxon>Chitinophagia</taxon>
        <taxon>Chitinophagales</taxon>
        <taxon>Chitinophagaceae</taxon>
        <taxon>Chitinophaga</taxon>
    </lineage>
</organism>
<proteinExistence type="predicted"/>
<dbReference type="CDD" id="cd00229">
    <property type="entry name" value="SGNH_hydrolase"/>
    <property type="match status" value="1"/>
</dbReference>
<comment type="caution">
    <text evidence="3">The sequence shown here is derived from an EMBL/GenBank/DDBJ whole genome shotgun (WGS) entry which is preliminary data.</text>
</comment>
<dbReference type="Proteomes" id="UP000281028">
    <property type="component" value="Unassembled WGS sequence"/>
</dbReference>
<dbReference type="InterPro" id="IPR029058">
    <property type="entry name" value="AB_hydrolase_fold"/>
</dbReference>
<keyword evidence="4" id="KW-1185">Reference proteome</keyword>
<accession>A0A9Q5CWL6</accession>
<sequence length="644" mass="71865">MRILLRLILAACCLLPLTAAAQVTGSQTLSWKGFEKNAFTFNGSPAWVVKPHQALPGNPWIWRAYFPDWHTDMDSILLQRGFHIAYIHVRDRYGDPAAMQTWDHFYAYLTTQRALAARPALEAVSRGGLYAYAWAKRNPLKVSCIYAEAPVCDVKSWPGGKGAGKGDSACWKQLLNVYGFREEQALAFKDNPADNLEGLAACHVPVLHVISLKDEIVPPAENTLPLVQQYIRLGGTATVHPVKEGPKTLSGHHFPITHPERFADFICTHTLPVATPLPDTGWFALRNGLTRAYTRFREQKTGTVAFLGGSITHNGGWRDKVSQYLREHFPGTAFRFINAGIPSLGSLPHAFRLGHDLPELDKTDLLFVEAAVNDRVNQLDSAIQLQTLEGIVRHARRSNPAMDIVLMSFADPEKLEDYAGGRIPAEVSNHERIAAHYRLPSVNLAAEIAERINAREFSWEDDFEDLHPAPFGQEMYFKTIKALLAKESKPSPPQPLPAPLTRYSFDKGRYLSVTAARPEKGWRLHNDWSPADQAGTRPGFVHIPVLCADTPGAVLTLPFNGTAVGMAILSGPDAGVVEYSIDQSPYRELNLYTRWSKRLHLPWYVLFAGKLKPGKHILRLRISEKSRNDNNAHACRIAYFLVND</sequence>
<dbReference type="PANTHER" id="PTHR34407">
    <property type="entry name" value="EXPRESSED PROTEIN"/>
    <property type="match status" value="1"/>
</dbReference>
<reference evidence="3" key="1">
    <citation type="submission" date="2020-05" db="EMBL/GenBank/DDBJ databases">
        <title>Chitinophaga laudate sp. nov., isolated from a tropical peat swamp.</title>
        <authorList>
            <person name="Goh C.B.S."/>
            <person name="Lee M.S."/>
            <person name="Parimannan S."/>
            <person name="Pasbakhsh P."/>
            <person name="Yule C.M."/>
            <person name="Rajandas H."/>
            <person name="Loke S."/>
            <person name="Croft L."/>
            <person name="Tan J.B.L."/>
        </authorList>
    </citation>
    <scope>NUCLEOTIDE SEQUENCE</scope>
    <source>
        <strain evidence="3">Mgbs1</strain>
    </source>
</reference>
<feature type="domain" description="SGNH hydrolase-type esterase" evidence="2">
    <location>
        <begin position="306"/>
        <end position="474"/>
    </location>
</feature>
<gene>
    <name evidence="3" type="ORF">ECE50_005530</name>
</gene>
<evidence type="ECO:0000256" key="1">
    <source>
        <dbReference type="SAM" id="SignalP"/>
    </source>
</evidence>
<dbReference type="Pfam" id="PF13472">
    <property type="entry name" value="Lipase_GDSL_2"/>
    <property type="match status" value="1"/>
</dbReference>
<dbReference type="AlphaFoldDB" id="A0A9Q5CWL6"/>
<feature type="chain" id="PRO_5040267404" evidence="1">
    <location>
        <begin position="22"/>
        <end position="644"/>
    </location>
</feature>
<protein>
    <submittedName>
        <fullName evidence="3">SGNH/GDSL hydrolase family protein</fullName>
    </submittedName>
</protein>
<dbReference type="InterPro" id="IPR036514">
    <property type="entry name" value="SGNH_hydro_sf"/>
</dbReference>
<dbReference type="GO" id="GO:0016788">
    <property type="term" value="F:hydrolase activity, acting on ester bonds"/>
    <property type="evidence" value="ECO:0007669"/>
    <property type="project" value="UniProtKB-ARBA"/>
</dbReference>
<evidence type="ECO:0000313" key="4">
    <source>
        <dbReference type="Proteomes" id="UP000281028"/>
    </source>
</evidence>
<dbReference type="EMBL" id="RIAR02000001">
    <property type="protein sequence ID" value="NSL86278.1"/>
    <property type="molecule type" value="Genomic_DNA"/>
</dbReference>
<dbReference type="SUPFAM" id="SSF53474">
    <property type="entry name" value="alpha/beta-Hydrolases"/>
    <property type="match status" value="1"/>
</dbReference>
<keyword evidence="1" id="KW-0732">Signal</keyword>
<feature type="signal peptide" evidence="1">
    <location>
        <begin position="1"/>
        <end position="21"/>
    </location>
</feature>